<evidence type="ECO:0000256" key="1">
    <source>
        <dbReference type="ARBA" id="ARBA00023015"/>
    </source>
</evidence>
<accession>A0ABP8C828</accession>
<dbReference type="Gene3D" id="1.10.357.10">
    <property type="entry name" value="Tetracycline Repressor, domain 2"/>
    <property type="match status" value="1"/>
</dbReference>
<evidence type="ECO:0000313" key="4">
    <source>
        <dbReference type="EMBL" id="GAA4235379.1"/>
    </source>
</evidence>
<comment type="caution">
    <text evidence="4">The sequence shown here is derived from an EMBL/GenBank/DDBJ whole genome shotgun (WGS) entry which is preliminary data.</text>
</comment>
<feature type="domain" description="HTH-type transcriptional regulator MT1864/Rv1816-like C-terminal" evidence="3">
    <location>
        <begin position="19"/>
        <end position="70"/>
    </location>
</feature>
<evidence type="ECO:0000313" key="5">
    <source>
        <dbReference type="Proteomes" id="UP001501710"/>
    </source>
</evidence>
<keyword evidence="1" id="KW-0805">Transcription regulation</keyword>
<proteinExistence type="predicted"/>
<keyword evidence="2" id="KW-0804">Transcription</keyword>
<protein>
    <recommendedName>
        <fullName evidence="3">HTH-type transcriptional regulator MT1864/Rv1816-like C-terminal domain-containing protein</fullName>
    </recommendedName>
</protein>
<organism evidence="4 5">
    <name type="scientific">Actinomadura meridiana</name>
    <dbReference type="NCBI Taxonomy" id="559626"/>
    <lineage>
        <taxon>Bacteria</taxon>
        <taxon>Bacillati</taxon>
        <taxon>Actinomycetota</taxon>
        <taxon>Actinomycetes</taxon>
        <taxon>Streptosporangiales</taxon>
        <taxon>Thermomonosporaceae</taxon>
        <taxon>Actinomadura</taxon>
    </lineage>
</organism>
<keyword evidence="5" id="KW-1185">Reference proteome</keyword>
<dbReference type="SUPFAM" id="SSF48498">
    <property type="entry name" value="Tetracyclin repressor-like, C-terminal domain"/>
    <property type="match status" value="1"/>
</dbReference>
<name>A0ABP8C828_9ACTN</name>
<evidence type="ECO:0000259" key="3">
    <source>
        <dbReference type="Pfam" id="PF13305"/>
    </source>
</evidence>
<dbReference type="Proteomes" id="UP001501710">
    <property type="component" value="Unassembled WGS sequence"/>
</dbReference>
<reference evidence="5" key="1">
    <citation type="journal article" date="2019" name="Int. J. Syst. Evol. Microbiol.">
        <title>The Global Catalogue of Microorganisms (GCM) 10K type strain sequencing project: providing services to taxonomists for standard genome sequencing and annotation.</title>
        <authorList>
            <consortium name="The Broad Institute Genomics Platform"/>
            <consortium name="The Broad Institute Genome Sequencing Center for Infectious Disease"/>
            <person name="Wu L."/>
            <person name="Ma J."/>
        </authorList>
    </citation>
    <scope>NUCLEOTIDE SEQUENCE [LARGE SCALE GENOMIC DNA]</scope>
    <source>
        <strain evidence="5">JCM 17440</strain>
    </source>
</reference>
<dbReference type="RefSeq" id="WP_344899260.1">
    <property type="nucleotide sequence ID" value="NZ_BAABAS010000012.1"/>
</dbReference>
<evidence type="ECO:0000256" key="2">
    <source>
        <dbReference type="ARBA" id="ARBA00023163"/>
    </source>
</evidence>
<dbReference type="InterPro" id="IPR025996">
    <property type="entry name" value="MT1864/Rv1816-like_C"/>
</dbReference>
<gene>
    <name evidence="4" type="ORF">GCM10022254_42550</name>
</gene>
<dbReference type="InterPro" id="IPR036271">
    <property type="entry name" value="Tet_transcr_reg_TetR-rel_C_sf"/>
</dbReference>
<dbReference type="Pfam" id="PF13305">
    <property type="entry name" value="TetR_C_33"/>
    <property type="match status" value="1"/>
</dbReference>
<sequence length="78" mass="8787">MDAHTYDWPDFDPALVGHVQEDFPDLPAAALALTMRVWGRMHGLLALETYGHLRTLIHDPATVYEDEMRNLVASLGLK</sequence>
<dbReference type="EMBL" id="BAABAS010000012">
    <property type="protein sequence ID" value="GAA4235379.1"/>
    <property type="molecule type" value="Genomic_DNA"/>
</dbReference>